<accession>A0A232LS71</accession>
<comment type="caution">
    <text evidence="3">The sequence shown here is derived from an EMBL/GenBank/DDBJ whole genome shotgun (WGS) entry which is preliminary data.</text>
</comment>
<evidence type="ECO:0000256" key="1">
    <source>
        <dbReference type="SAM" id="Phobius"/>
    </source>
</evidence>
<reference evidence="3 4" key="1">
    <citation type="journal article" date="2015" name="Environ. Microbiol.">
        <title>Metagenome sequence of Elaphomyces granulatus from sporocarp tissue reveals Ascomycota ectomycorrhizal fingerprints of genome expansion and a Proteobacteria-rich microbiome.</title>
        <authorList>
            <person name="Quandt C.A."/>
            <person name="Kohler A."/>
            <person name="Hesse C.N."/>
            <person name="Sharpton T.J."/>
            <person name="Martin F."/>
            <person name="Spatafora J.W."/>
        </authorList>
    </citation>
    <scope>NUCLEOTIDE SEQUENCE [LARGE SCALE GENOMIC DNA]</scope>
    <source>
        <strain evidence="3 4">OSC145934</strain>
    </source>
</reference>
<dbReference type="EMBL" id="NPHW01005323">
    <property type="protein sequence ID" value="OXV06878.1"/>
    <property type="molecule type" value="Genomic_DNA"/>
</dbReference>
<evidence type="ECO:0000313" key="4">
    <source>
        <dbReference type="Proteomes" id="UP000243515"/>
    </source>
</evidence>
<evidence type="ECO:0000313" key="3">
    <source>
        <dbReference type="EMBL" id="OXV06878.1"/>
    </source>
</evidence>
<feature type="transmembrane region" description="Helical" evidence="1">
    <location>
        <begin position="158"/>
        <end position="178"/>
    </location>
</feature>
<keyword evidence="1" id="KW-0812">Transmembrane</keyword>
<dbReference type="InterPro" id="IPR037119">
    <property type="entry name" value="Haem_oxidase_HugZ-like_sf"/>
</dbReference>
<organism evidence="3 4">
    <name type="scientific">Elaphomyces granulatus</name>
    <dbReference type="NCBI Taxonomy" id="519963"/>
    <lineage>
        <taxon>Eukaryota</taxon>
        <taxon>Fungi</taxon>
        <taxon>Dikarya</taxon>
        <taxon>Ascomycota</taxon>
        <taxon>Pezizomycotina</taxon>
        <taxon>Eurotiomycetes</taxon>
        <taxon>Eurotiomycetidae</taxon>
        <taxon>Eurotiales</taxon>
        <taxon>Elaphomycetaceae</taxon>
        <taxon>Elaphomyces</taxon>
    </lineage>
</organism>
<feature type="transmembrane region" description="Helical" evidence="1">
    <location>
        <begin position="109"/>
        <end position="125"/>
    </location>
</feature>
<keyword evidence="1" id="KW-1133">Transmembrane helix</keyword>
<keyword evidence="4" id="KW-1185">Reference proteome</keyword>
<sequence length="241" mass="27836">MAETQTSIDQASKQGIINHMNAKQTGTLVLYLKVYCRFHPESVDSIKMVDITFSDMIISTRGTHYCVPIDPPMKSLHDARRRLIDMRNHCLTTLGLSDIMVKEYRTPHGISLLGVAILLALYALFSQRSNFLPGSIVYSLVFERMPSFSKFCYKIQPIFIPTIFAIHAVEACYLATQLRRYNVPFLSKLWLAWIVSSLIDGIFTLERFGAILREERLKQEEHKFRPYFTAQPHRRTPTYLP</sequence>
<protein>
    <recommendedName>
        <fullName evidence="2">DUF2470 domain-containing protein</fullName>
    </recommendedName>
</protein>
<name>A0A232LS71_9EURO</name>
<keyword evidence="1" id="KW-0472">Membrane</keyword>
<proteinExistence type="predicted"/>
<dbReference type="Pfam" id="PF10615">
    <property type="entry name" value="DUF2470"/>
    <property type="match status" value="1"/>
</dbReference>
<evidence type="ECO:0000259" key="2">
    <source>
        <dbReference type="Pfam" id="PF10615"/>
    </source>
</evidence>
<dbReference type="PANTHER" id="PTHR37783">
    <property type="entry name" value="MEMBRANE PROTEIN, PUTATIVE (AFU_ORTHOLOGUE AFUA_1G04315)-RELATED"/>
    <property type="match status" value="1"/>
</dbReference>
<gene>
    <name evidence="3" type="ORF">Egran_05352</name>
</gene>
<feature type="domain" description="DUF2470" evidence="2">
    <location>
        <begin position="13"/>
        <end position="86"/>
    </location>
</feature>
<dbReference type="PANTHER" id="PTHR37783:SF1">
    <property type="entry name" value="MEMBRANE PROTEIN, PUTATIVE (AFU_ORTHOLOGUE AFUA_1G04315)-RELATED"/>
    <property type="match status" value="1"/>
</dbReference>
<dbReference type="AlphaFoldDB" id="A0A232LS71"/>
<feature type="transmembrane region" description="Helical" evidence="1">
    <location>
        <begin position="190"/>
        <end position="209"/>
    </location>
</feature>
<dbReference type="Proteomes" id="UP000243515">
    <property type="component" value="Unassembled WGS sequence"/>
</dbReference>
<dbReference type="InterPro" id="IPR019595">
    <property type="entry name" value="DUF2470"/>
</dbReference>
<dbReference type="Gene3D" id="3.20.180.10">
    <property type="entry name" value="PNP-oxidase-like"/>
    <property type="match status" value="1"/>
</dbReference>
<dbReference type="OrthoDB" id="5553410at2759"/>